<evidence type="ECO:0000259" key="7">
    <source>
        <dbReference type="PROSITE" id="PS50928"/>
    </source>
</evidence>
<dbReference type="NCBIfam" id="TIGR01097">
    <property type="entry name" value="PhnE"/>
    <property type="match status" value="1"/>
</dbReference>
<feature type="domain" description="ABC transmembrane type-1" evidence="7">
    <location>
        <begin position="251"/>
        <end position="435"/>
    </location>
</feature>
<dbReference type="InterPro" id="IPR000515">
    <property type="entry name" value="MetI-like"/>
</dbReference>
<accession>A0ABQ1QLX3</accession>
<evidence type="ECO:0000256" key="2">
    <source>
        <dbReference type="ARBA" id="ARBA00022448"/>
    </source>
</evidence>
<dbReference type="InterPro" id="IPR005769">
    <property type="entry name" value="PhnE/PtxC"/>
</dbReference>
<keyword evidence="2 6" id="KW-0813">Transport</keyword>
<evidence type="ECO:0000256" key="5">
    <source>
        <dbReference type="ARBA" id="ARBA00023136"/>
    </source>
</evidence>
<evidence type="ECO:0000256" key="6">
    <source>
        <dbReference type="RuleBase" id="RU363032"/>
    </source>
</evidence>
<feature type="transmembrane region" description="Helical" evidence="6">
    <location>
        <begin position="389"/>
        <end position="411"/>
    </location>
</feature>
<comment type="subcellular location">
    <subcellularLocation>
        <location evidence="1 6">Cell membrane</location>
        <topology evidence="1 6">Multi-pass membrane protein</topology>
    </subcellularLocation>
</comment>
<dbReference type="Gene3D" id="1.10.3720.10">
    <property type="entry name" value="MetI-like"/>
    <property type="match status" value="1"/>
</dbReference>
<gene>
    <name evidence="8" type="primary">phnE</name>
    <name evidence="8" type="ORF">GCM10011358_14140</name>
</gene>
<dbReference type="PROSITE" id="PS50928">
    <property type="entry name" value="ABC_TM1"/>
    <property type="match status" value="1"/>
</dbReference>
<organism evidence="8 9">
    <name type="scientific">Sinisalibacter lacisalsi</name>
    <dbReference type="NCBI Taxonomy" id="1526570"/>
    <lineage>
        <taxon>Bacteria</taxon>
        <taxon>Pseudomonadati</taxon>
        <taxon>Pseudomonadota</taxon>
        <taxon>Alphaproteobacteria</taxon>
        <taxon>Rhodobacterales</taxon>
        <taxon>Roseobacteraceae</taxon>
        <taxon>Sinisalibacter</taxon>
    </lineage>
</organism>
<reference evidence="9" key="1">
    <citation type="journal article" date="2019" name="Int. J. Syst. Evol. Microbiol.">
        <title>The Global Catalogue of Microorganisms (GCM) 10K type strain sequencing project: providing services to taxonomists for standard genome sequencing and annotation.</title>
        <authorList>
            <consortium name="The Broad Institute Genomics Platform"/>
            <consortium name="The Broad Institute Genome Sequencing Center for Infectious Disease"/>
            <person name="Wu L."/>
            <person name="Ma J."/>
        </authorList>
    </citation>
    <scope>NUCLEOTIDE SEQUENCE [LARGE SCALE GENOMIC DNA]</scope>
    <source>
        <strain evidence="9">CGMCC 1.12922</strain>
    </source>
</reference>
<sequence length="446" mass="48963">MTAIADMPQTESLHDTATRLIARKRILAFAVPGVILAYFGYLFFAFDIPGLMDRARMDNAAILVADSYSYKTHVTHDNRNGGLSFAVEGEAKGTYPEGMVPEFVTMSGDDAVRIELKAGESAEINGSTLRYIVPDYGTVTVRMEGREILLDTPDGAVPDWISASSSRVNITGAGGRASVTRARTEVFRYSFGWELFWFTLDSPFHGKTPVELAGLVLSGDRVVEGKSNLAAIVQDVWTNKMWRHSDVLWAIFETVLMAFLGTMGAALVALPMAFLAAKNFSRLMSVRFAMRRLFDFVRGVDGLIWTIILSRAFGPGPMTGALAILITDTGSFGKMFSEALENVDDRQIEGVASTGAKTLHRYRFGVIPQITPVLLSQVLYYLESNTRSATIIGAITGGGIGLLLTQAMITQKDWEEVSYYIVLIVLMVMAMDTISGWLRRRLIKGA</sequence>
<comment type="caution">
    <text evidence="8">The sequence shown here is derived from an EMBL/GenBank/DDBJ whole genome shotgun (WGS) entry which is preliminary data.</text>
</comment>
<dbReference type="Pfam" id="PF00528">
    <property type="entry name" value="BPD_transp_1"/>
    <property type="match status" value="1"/>
</dbReference>
<evidence type="ECO:0000256" key="1">
    <source>
        <dbReference type="ARBA" id="ARBA00004651"/>
    </source>
</evidence>
<dbReference type="SUPFAM" id="SSF161098">
    <property type="entry name" value="MetI-like"/>
    <property type="match status" value="1"/>
</dbReference>
<dbReference type="PANTHER" id="PTHR30043">
    <property type="entry name" value="PHOSPHONATES TRANSPORT SYSTEM PERMEASE PROTEIN"/>
    <property type="match status" value="1"/>
</dbReference>
<dbReference type="CDD" id="cd06261">
    <property type="entry name" value="TM_PBP2"/>
    <property type="match status" value="1"/>
</dbReference>
<dbReference type="EMBL" id="BMGI01000002">
    <property type="protein sequence ID" value="GGD31298.1"/>
    <property type="molecule type" value="Genomic_DNA"/>
</dbReference>
<evidence type="ECO:0000256" key="3">
    <source>
        <dbReference type="ARBA" id="ARBA00022692"/>
    </source>
</evidence>
<keyword evidence="9" id="KW-1185">Reference proteome</keyword>
<feature type="transmembrane region" description="Helical" evidence="6">
    <location>
        <begin position="247"/>
        <end position="275"/>
    </location>
</feature>
<name>A0ABQ1QLX3_9RHOB</name>
<evidence type="ECO:0000256" key="4">
    <source>
        <dbReference type="ARBA" id="ARBA00022989"/>
    </source>
</evidence>
<protein>
    <submittedName>
        <fullName evidence="8">Phosphonate ABC transporter, permease protein PhnE</fullName>
    </submittedName>
</protein>
<evidence type="ECO:0000313" key="8">
    <source>
        <dbReference type="EMBL" id="GGD31298.1"/>
    </source>
</evidence>
<keyword evidence="5 6" id="KW-0472">Membrane</keyword>
<evidence type="ECO:0000313" key="9">
    <source>
        <dbReference type="Proteomes" id="UP000617355"/>
    </source>
</evidence>
<dbReference type="InterPro" id="IPR035906">
    <property type="entry name" value="MetI-like_sf"/>
</dbReference>
<keyword evidence="3 6" id="KW-0812">Transmembrane</keyword>
<feature type="transmembrane region" description="Helical" evidence="6">
    <location>
        <begin position="417"/>
        <end position="438"/>
    </location>
</feature>
<feature type="transmembrane region" description="Helical" evidence="6">
    <location>
        <begin position="26"/>
        <end position="46"/>
    </location>
</feature>
<dbReference type="PANTHER" id="PTHR30043:SF9">
    <property type="entry name" value="PHOSPHONATES TRANSPORT SYSTEM PERMEASE PROTEIN"/>
    <property type="match status" value="1"/>
</dbReference>
<proteinExistence type="inferred from homology"/>
<dbReference type="Proteomes" id="UP000617355">
    <property type="component" value="Unassembled WGS sequence"/>
</dbReference>
<comment type="similarity">
    <text evidence="6">Belongs to the binding-protein-dependent transport system permease family.</text>
</comment>
<keyword evidence="4 6" id="KW-1133">Transmembrane helix</keyword>